<dbReference type="SUPFAM" id="SSF52540">
    <property type="entry name" value="P-loop containing nucleoside triphosphate hydrolases"/>
    <property type="match status" value="1"/>
</dbReference>
<dbReference type="GO" id="GO:0001517">
    <property type="term" value="F:N-acetylglucosamine 6-O-sulfotransferase activity"/>
    <property type="evidence" value="ECO:0007669"/>
    <property type="project" value="TreeGrafter"/>
</dbReference>
<feature type="domain" description="Sulfotransferase" evidence="2">
    <location>
        <begin position="158"/>
        <end position="431"/>
    </location>
</feature>
<dbReference type="Proteomes" id="UP001152759">
    <property type="component" value="Chromosome 2"/>
</dbReference>
<dbReference type="InterPro" id="IPR027417">
    <property type="entry name" value="P-loop_NTPase"/>
</dbReference>
<keyword evidence="1" id="KW-0812">Transmembrane</keyword>
<dbReference type="Pfam" id="PF00685">
    <property type="entry name" value="Sulfotransfer_1"/>
    <property type="match status" value="1"/>
</dbReference>
<keyword evidence="1" id="KW-0472">Membrane</keyword>
<dbReference type="EMBL" id="OU963863">
    <property type="protein sequence ID" value="CAH0384583.1"/>
    <property type="molecule type" value="Genomic_DNA"/>
</dbReference>
<keyword evidence="1" id="KW-1133">Transmembrane helix</keyword>
<dbReference type="AlphaFoldDB" id="A0A9P0A1X5"/>
<protein>
    <recommendedName>
        <fullName evidence="2">Sulfotransferase domain-containing protein</fullName>
    </recommendedName>
</protein>
<evidence type="ECO:0000313" key="4">
    <source>
        <dbReference type="Proteomes" id="UP001152759"/>
    </source>
</evidence>
<sequence>MSDLANGLKSPLLSHPKLSAHFLRTKNFFHVSAIFVFAILCVLTFIYSNQSVRNSTTQTLKFIPSAYERPLSQRAKIENGNTSHIFVNSRNINSNVRNNQYEGEEEDYPTKKDYRQEIKKVLQETREDIQEELFGYHYPPGISAEKLIPEKGGKPLQSVIITTWRSGSTFLGDVLQSVPATMYHYEPLLDFDILQIRGAPIAGVALKRLKKLLTCNYTGLEEDYLSYGQEHTWLLEHNFRLWNKCTVRPYLCWEPQFLSPFCKLFPFQIMKVVRVRLSLVEELLEDNNLNVRILLMVRDPRGTMQSRRHREWCPGHPDCWDPLRLCADLVADYSAALRLSAKYPKRFKAIRYEDLSLEPYKMVEELFNFFGLYLHPKVVEFLDTHTKNNIGGVSSTYRDSKSAPFHWRTDLDHSQVKSIQKVCKPAMHLWGYVLAHNQTHQRVFNPILPSFQLV</sequence>
<organism evidence="3 4">
    <name type="scientific">Bemisia tabaci</name>
    <name type="common">Sweetpotato whitefly</name>
    <name type="synonym">Aleurodes tabaci</name>
    <dbReference type="NCBI Taxonomy" id="7038"/>
    <lineage>
        <taxon>Eukaryota</taxon>
        <taxon>Metazoa</taxon>
        <taxon>Ecdysozoa</taxon>
        <taxon>Arthropoda</taxon>
        <taxon>Hexapoda</taxon>
        <taxon>Insecta</taxon>
        <taxon>Pterygota</taxon>
        <taxon>Neoptera</taxon>
        <taxon>Paraneoptera</taxon>
        <taxon>Hemiptera</taxon>
        <taxon>Sternorrhyncha</taxon>
        <taxon>Aleyrodoidea</taxon>
        <taxon>Aleyrodidae</taxon>
        <taxon>Aleyrodinae</taxon>
        <taxon>Bemisia</taxon>
    </lineage>
</organism>
<evidence type="ECO:0000259" key="2">
    <source>
        <dbReference type="Pfam" id="PF00685"/>
    </source>
</evidence>
<dbReference type="KEGG" id="btab:109032472"/>
<dbReference type="InterPro" id="IPR000863">
    <property type="entry name" value="Sulfotransferase_dom"/>
</dbReference>
<feature type="transmembrane region" description="Helical" evidence="1">
    <location>
        <begin position="27"/>
        <end position="47"/>
    </location>
</feature>
<keyword evidence="4" id="KW-1185">Reference proteome</keyword>
<accession>A0A9P0A1X5</accession>
<gene>
    <name evidence="3" type="ORF">BEMITA_LOCUS3893</name>
</gene>
<evidence type="ECO:0000256" key="1">
    <source>
        <dbReference type="SAM" id="Phobius"/>
    </source>
</evidence>
<dbReference type="FunFam" id="3.40.50.300:FF:001931">
    <property type="entry name" value="Blast:Carbohydrate sulfotransferase 4"/>
    <property type="match status" value="1"/>
</dbReference>
<name>A0A9P0A1X5_BEMTA</name>
<reference evidence="3" key="1">
    <citation type="submission" date="2021-12" db="EMBL/GenBank/DDBJ databases">
        <authorList>
            <person name="King R."/>
        </authorList>
    </citation>
    <scope>NUCLEOTIDE SEQUENCE</scope>
</reference>
<dbReference type="PANTHER" id="PTHR10704:SF44">
    <property type="entry name" value="LD35051P-RELATED"/>
    <property type="match status" value="1"/>
</dbReference>
<dbReference type="Gene3D" id="3.40.50.300">
    <property type="entry name" value="P-loop containing nucleotide triphosphate hydrolases"/>
    <property type="match status" value="1"/>
</dbReference>
<dbReference type="GO" id="GO:0006044">
    <property type="term" value="P:N-acetylglucosamine metabolic process"/>
    <property type="evidence" value="ECO:0007669"/>
    <property type="project" value="TreeGrafter"/>
</dbReference>
<dbReference type="GO" id="GO:0006790">
    <property type="term" value="P:sulfur compound metabolic process"/>
    <property type="evidence" value="ECO:0007669"/>
    <property type="project" value="TreeGrafter"/>
</dbReference>
<dbReference type="PANTHER" id="PTHR10704">
    <property type="entry name" value="CARBOHYDRATE SULFOTRANSFERASE"/>
    <property type="match status" value="1"/>
</dbReference>
<proteinExistence type="predicted"/>
<dbReference type="InterPro" id="IPR051135">
    <property type="entry name" value="Gal/GlcNAc/GalNAc_ST"/>
</dbReference>
<evidence type="ECO:0000313" key="3">
    <source>
        <dbReference type="EMBL" id="CAH0384583.1"/>
    </source>
</evidence>